<feature type="domain" description="HD" evidence="1">
    <location>
        <begin position="32"/>
        <end position="134"/>
    </location>
</feature>
<dbReference type="InterPro" id="IPR039967">
    <property type="entry name" value="MJ1020-like"/>
</dbReference>
<sequence length="218" mass="24309">MTYSEIRKNEEVLAFIKKGNANLGAMGFTDHSEAHSGLVAERAAEILKKFGYPEKDIELVKIAGFMHDIGNAVNRSHHAEYGALLANDILKKTDLPLEDRVQIVSAIGLHDESTGGATDPISAALIIADKTDVRRSRVREKNKATFDKHDRVNYAVTDTKLKINVEKRVISLNLQIDPKICSMYEYFEIFLGRMMMCKRAAEVLEASFKLTVNGAKVL</sequence>
<reference evidence="2 3" key="1">
    <citation type="submission" date="2021-10" db="EMBL/GenBank/DDBJ databases">
        <title>Anaerobic single-cell dispensing facilitates the cultivation of human gut bacteria.</title>
        <authorList>
            <person name="Afrizal A."/>
        </authorList>
    </citation>
    <scope>NUCLEOTIDE SEQUENCE [LARGE SCALE GENOMIC DNA]</scope>
    <source>
        <strain evidence="2 3">CLA-AA-H273</strain>
    </source>
</reference>
<keyword evidence="3" id="KW-1185">Reference proteome</keyword>
<evidence type="ECO:0000259" key="1">
    <source>
        <dbReference type="PROSITE" id="PS51831"/>
    </source>
</evidence>
<evidence type="ECO:0000313" key="3">
    <source>
        <dbReference type="Proteomes" id="UP001197795"/>
    </source>
</evidence>
<protein>
    <submittedName>
        <fullName evidence="2">HD domain-containing protein</fullName>
    </submittedName>
</protein>
<dbReference type="Gene3D" id="1.10.3210.10">
    <property type="entry name" value="Hypothetical protein af1432"/>
    <property type="match status" value="1"/>
</dbReference>
<evidence type="ECO:0000313" key="2">
    <source>
        <dbReference type="EMBL" id="MCC2118516.1"/>
    </source>
</evidence>
<dbReference type="CDD" id="cd00077">
    <property type="entry name" value="HDc"/>
    <property type="match status" value="1"/>
</dbReference>
<dbReference type="Pfam" id="PF01966">
    <property type="entry name" value="HD"/>
    <property type="match status" value="1"/>
</dbReference>
<dbReference type="RefSeq" id="WP_118540097.1">
    <property type="nucleotide sequence ID" value="NZ_JAJEPV010000005.1"/>
</dbReference>
<organism evidence="2 3">
    <name type="scientific">Waltera acetigignens</name>
    <dbReference type="NCBI Taxonomy" id="2981769"/>
    <lineage>
        <taxon>Bacteria</taxon>
        <taxon>Bacillati</taxon>
        <taxon>Bacillota</taxon>
        <taxon>Clostridia</taxon>
        <taxon>Lachnospirales</taxon>
        <taxon>Lachnospiraceae</taxon>
        <taxon>Waltera</taxon>
    </lineage>
</organism>
<proteinExistence type="predicted"/>
<dbReference type="Proteomes" id="UP001197795">
    <property type="component" value="Unassembled WGS sequence"/>
</dbReference>
<name>A0AAE3D7C4_9FIRM</name>
<gene>
    <name evidence="2" type="ORF">LKD75_02730</name>
</gene>
<dbReference type="InterPro" id="IPR006674">
    <property type="entry name" value="HD_domain"/>
</dbReference>
<dbReference type="PROSITE" id="PS51831">
    <property type="entry name" value="HD"/>
    <property type="match status" value="1"/>
</dbReference>
<dbReference type="EMBL" id="JAJEPV010000005">
    <property type="protein sequence ID" value="MCC2118516.1"/>
    <property type="molecule type" value="Genomic_DNA"/>
</dbReference>
<dbReference type="PANTHER" id="PTHR40517">
    <property type="entry name" value="METAL-DEPENDENT PHOSPHOHYDROLASE, HD SUPERFAMILY-RELATED"/>
    <property type="match status" value="1"/>
</dbReference>
<dbReference type="SMART" id="SM00471">
    <property type="entry name" value="HDc"/>
    <property type="match status" value="1"/>
</dbReference>
<dbReference type="InterPro" id="IPR003607">
    <property type="entry name" value="HD/PDEase_dom"/>
</dbReference>
<accession>A0AAE3D7C4</accession>
<dbReference type="PANTHER" id="PTHR40517:SF1">
    <property type="entry name" value="METAL-DEPENDENT PHOSPHOHYDROLASE, HD SUPERFAMILY-RELATED"/>
    <property type="match status" value="1"/>
</dbReference>
<dbReference type="AlphaFoldDB" id="A0AAE3D7C4"/>
<dbReference type="SUPFAM" id="SSF109604">
    <property type="entry name" value="HD-domain/PDEase-like"/>
    <property type="match status" value="1"/>
</dbReference>
<comment type="caution">
    <text evidence="2">The sequence shown here is derived from an EMBL/GenBank/DDBJ whole genome shotgun (WGS) entry which is preliminary data.</text>
</comment>